<reference evidence="2 3" key="1">
    <citation type="submission" date="2016-05" db="EMBL/GenBank/DDBJ databases">
        <title>Paenibacillus sp. 1ZS3-15 nov., isolated from the rhizosphere soil.</title>
        <authorList>
            <person name="Zhang X.X."/>
            <person name="Zhang J."/>
        </authorList>
    </citation>
    <scope>NUCLEOTIDE SEQUENCE [LARGE SCALE GENOMIC DNA]</scope>
    <source>
        <strain evidence="2 3">1ZS3-15</strain>
    </source>
</reference>
<dbReference type="GO" id="GO:0032784">
    <property type="term" value="P:regulation of DNA-templated transcription elongation"/>
    <property type="evidence" value="ECO:0007669"/>
    <property type="project" value="InterPro"/>
</dbReference>
<feature type="domain" description="Transcription elongation factor GreA/GreB C-terminal" evidence="1">
    <location>
        <begin position="70"/>
        <end position="137"/>
    </location>
</feature>
<sequence length="145" mass="16476">MNRSHLSNPTRSRLVDQLVFLDEQMTMYLDSYPSLQRTQVHKSIQHYVKILERLLELDDVNLVKTLNKVTVIGSNITICYDGEGSHELFTVVLPTDIDPDHNRISLFSPLGNQLLSRSTGETFVLQTPEAEYSVRIVGTTLTNND</sequence>
<evidence type="ECO:0000259" key="1">
    <source>
        <dbReference type="Pfam" id="PF01272"/>
    </source>
</evidence>
<protein>
    <recommendedName>
        <fullName evidence="1">Transcription elongation factor GreA/GreB C-terminal domain-containing protein</fullName>
    </recommendedName>
</protein>
<organism evidence="2 3">
    <name type="scientific">Paenibacillus oryzisoli</name>
    <dbReference type="NCBI Taxonomy" id="1850517"/>
    <lineage>
        <taxon>Bacteria</taxon>
        <taxon>Bacillati</taxon>
        <taxon>Bacillota</taxon>
        <taxon>Bacilli</taxon>
        <taxon>Bacillales</taxon>
        <taxon>Paenibacillaceae</taxon>
        <taxon>Paenibacillus</taxon>
    </lineage>
</organism>
<dbReference type="GO" id="GO:0006354">
    <property type="term" value="P:DNA-templated transcription elongation"/>
    <property type="evidence" value="ECO:0007669"/>
    <property type="project" value="TreeGrafter"/>
</dbReference>
<dbReference type="InterPro" id="IPR023459">
    <property type="entry name" value="Tscrpt_elong_fac_GreA/B_fam"/>
</dbReference>
<proteinExistence type="predicted"/>
<dbReference type="PANTHER" id="PTHR30437">
    <property type="entry name" value="TRANSCRIPTION ELONGATION FACTOR GREA"/>
    <property type="match status" value="1"/>
</dbReference>
<dbReference type="RefSeq" id="WP_068663229.1">
    <property type="nucleotide sequence ID" value="NZ_LYPB01000050.1"/>
</dbReference>
<dbReference type="SUPFAM" id="SSF54534">
    <property type="entry name" value="FKBP-like"/>
    <property type="match status" value="1"/>
</dbReference>
<dbReference type="AlphaFoldDB" id="A0A198AGH6"/>
<dbReference type="EMBL" id="LYPB01000050">
    <property type="protein sequence ID" value="OAS20604.1"/>
    <property type="molecule type" value="Genomic_DNA"/>
</dbReference>
<keyword evidence="3" id="KW-1185">Reference proteome</keyword>
<gene>
    <name evidence="2" type="ORF">A8708_18845</name>
</gene>
<dbReference type="Proteomes" id="UP000078454">
    <property type="component" value="Unassembled WGS sequence"/>
</dbReference>
<dbReference type="Gene3D" id="3.10.50.30">
    <property type="entry name" value="Transcription elongation factor, GreA/GreB, C-terminal domain"/>
    <property type="match status" value="1"/>
</dbReference>
<dbReference type="PANTHER" id="PTHR30437:SF4">
    <property type="entry name" value="TRANSCRIPTION ELONGATION FACTOR GREA"/>
    <property type="match status" value="1"/>
</dbReference>
<evidence type="ECO:0000313" key="3">
    <source>
        <dbReference type="Proteomes" id="UP000078454"/>
    </source>
</evidence>
<comment type="caution">
    <text evidence="2">The sequence shown here is derived from an EMBL/GenBank/DDBJ whole genome shotgun (WGS) entry which is preliminary data.</text>
</comment>
<evidence type="ECO:0000313" key="2">
    <source>
        <dbReference type="EMBL" id="OAS20604.1"/>
    </source>
</evidence>
<dbReference type="GO" id="GO:0070063">
    <property type="term" value="F:RNA polymerase binding"/>
    <property type="evidence" value="ECO:0007669"/>
    <property type="project" value="InterPro"/>
</dbReference>
<dbReference type="InterPro" id="IPR036953">
    <property type="entry name" value="GreA/GreB_C_sf"/>
</dbReference>
<dbReference type="OrthoDB" id="2898253at2"/>
<name>A0A198AGH6_9BACL</name>
<dbReference type="InterPro" id="IPR001437">
    <property type="entry name" value="Tscrpt_elong_fac_GreA/B_C"/>
</dbReference>
<dbReference type="STRING" id="1850517.A8708_18845"/>
<dbReference type="Pfam" id="PF01272">
    <property type="entry name" value="GreA_GreB"/>
    <property type="match status" value="1"/>
</dbReference>
<dbReference type="GO" id="GO:0003677">
    <property type="term" value="F:DNA binding"/>
    <property type="evidence" value="ECO:0007669"/>
    <property type="project" value="InterPro"/>
</dbReference>
<accession>A0A198AGH6</accession>